<gene>
    <name evidence="8" type="ORF">DICPUDRAFT_160121</name>
</gene>
<dbReference type="InterPro" id="IPR019440">
    <property type="entry name" value="MAU2"/>
</dbReference>
<reference evidence="9" key="1">
    <citation type="journal article" date="2011" name="Genome Biol.">
        <title>Comparative genomics of the social amoebae Dictyostelium discoideum and Dictyostelium purpureum.</title>
        <authorList>
            <consortium name="US DOE Joint Genome Institute (JGI-PGF)"/>
            <person name="Sucgang R."/>
            <person name="Kuo A."/>
            <person name="Tian X."/>
            <person name="Salerno W."/>
            <person name="Parikh A."/>
            <person name="Feasley C.L."/>
            <person name="Dalin E."/>
            <person name="Tu H."/>
            <person name="Huang E."/>
            <person name="Barry K."/>
            <person name="Lindquist E."/>
            <person name="Shapiro H."/>
            <person name="Bruce D."/>
            <person name="Schmutz J."/>
            <person name="Salamov A."/>
            <person name="Fey P."/>
            <person name="Gaudet P."/>
            <person name="Anjard C."/>
            <person name="Babu M.M."/>
            <person name="Basu S."/>
            <person name="Bushmanova Y."/>
            <person name="van der Wel H."/>
            <person name="Katoh-Kurasawa M."/>
            <person name="Dinh C."/>
            <person name="Coutinho P.M."/>
            <person name="Saito T."/>
            <person name="Elias M."/>
            <person name="Schaap P."/>
            <person name="Kay R.R."/>
            <person name="Henrissat B."/>
            <person name="Eichinger L."/>
            <person name="Rivero F."/>
            <person name="Putnam N.H."/>
            <person name="West C.M."/>
            <person name="Loomis W.F."/>
            <person name="Chisholm R.L."/>
            <person name="Shaulsky G."/>
            <person name="Strassmann J.E."/>
            <person name="Queller D.C."/>
            <person name="Kuspa A."/>
            <person name="Grigoriev I.V."/>
        </authorList>
    </citation>
    <scope>NUCLEOTIDE SEQUENCE [LARGE SCALE GENOMIC DNA]</scope>
    <source>
        <strain evidence="9">QSDP1</strain>
    </source>
</reference>
<evidence type="ECO:0000256" key="6">
    <source>
        <dbReference type="ARBA" id="ARBA00023242"/>
    </source>
</evidence>
<evidence type="ECO:0000256" key="4">
    <source>
        <dbReference type="ARBA" id="ARBA00022776"/>
    </source>
</evidence>
<evidence type="ECO:0000256" key="3">
    <source>
        <dbReference type="ARBA" id="ARBA00022618"/>
    </source>
</evidence>
<sequence length="292" mass="33373">FCLDKSQQLIDNQVKFIYSSSESNVTPQQMKESRALIRLKFLVNENLFYIYITEMNLDQAFQEIKNCVEIFQTYPTLFNNGYESTIHYISSLFLQSIKNYNLSKDHLNLAINVKLGEIERASTLVKDYLLTLSNHPQLTLRCASLFLEGVLSIVHSPEIAKNKFKECLNISSNQIGNVQLTLNTLNQLAKLYLSLYPNKNSIPEPFKSNINSMLNSSLTFSNLLNDLNSKCCTLKILSDLIEDNQDINTNIFHLVANKNLIISNFNNSIDKNQYLLNLLNLNKNTNNANPTN</sequence>
<dbReference type="GO" id="GO:0007059">
    <property type="term" value="P:chromosome segregation"/>
    <property type="evidence" value="ECO:0007669"/>
    <property type="project" value="UniProtKB-KW"/>
</dbReference>
<comment type="similarity">
    <text evidence="2">Belongs to the SCC4/mau-2 family.</text>
</comment>
<organism evidence="8 9">
    <name type="scientific">Dictyostelium purpureum</name>
    <name type="common">Slime mold</name>
    <dbReference type="NCBI Taxonomy" id="5786"/>
    <lineage>
        <taxon>Eukaryota</taxon>
        <taxon>Amoebozoa</taxon>
        <taxon>Evosea</taxon>
        <taxon>Eumycetozoa</taxon>
        <taxon>Dictyostelia</taxon>
        <taxon>Dictyosteliales</taxon>
        <taxon>Dictyosteliaceae</taxon>
        <taxon>Dictyostelium</taxon>
    </lineage>
</organism>
<dbReference type="STRING" id="5786.F1A5R9"/>
<dbReference type="eggNOG" id="ENOG502RSUF">
    <property type="taxonomic scope" value="Eukaryota"/>
</dbReference>
<name>F1A5R9_DICPU</name>
<dbReference type="AlphaFoldDB" id="F1A5R9"/>
<dbReference type="VEuPathDB" id="AmoebaDB:DICPUDRAFT_160121"/>
<dbReference type="GO" id="GO:0007064">
    <property type="term" value="P:mitotic sister chromatid cohesion"/>
    <property type="evidence" value="ECO:0007669"/>
    <property type="project" value="InterPro"/>
</dbReference>
<dbReference type="KEGG" id="dpp:DICPUDRAFT_160121"/>
<dbReference type="GO" id="GO:0051301">
    <property type="term" value="P:cell division"/>
    <property type="evidence" value="ECO:0007669"/>
    <property type="project" value="UniProtKB-KW"/>
</dbReference>
<keyword evidence="6" id="KW-0539">Nucleus</keyword>
<keyword evidence="7" id="KW-0131">Cell cycle</keyword>
<dbReference type="GO" id="GO:0005634">
    <property type="term" value="C:nucleus"/>
    <property type="evidence" value="ECO:0007669"/>
    <property type="project" value="UniProtKB-SubCell"/>
</dbReference>
<evidence type="ECO:0000256" key="5">
    <source>
        <dbReference type="ARBA" id="ARBA00022829"/>
    </source>
</evidence>
<feature type="non-terminal residue" evidence="8">
    <location>
        <position position="292"/>
    </location>
</feature>
<evidence type="ECO:0000313" key="9">
    <source>
        <dbReference type="Proteomes" id="UP000001064"/>
    </source>
</evidence>
<keyword evidence="9" id="KW-1185">Reference proteome</keyword>
<proteinExistence type="inferred from homology"/>
<dbReference type="Proteomes" id="UP000001064">
    <property type="component" value="Unassembled WGS sequence"/>
</dbReference>
<dbReference type="OrthoDB" id="19556at2759"/>
<evidence type="ECO:0000256" key="7">
    <source>
        <dbReference type="ARBA" id="ARBA00023306"/>
    </source>
</evidence>
<accession>F1A5R9</accession>
<dbReference type="InParanoid" id="F1A5R9"/>
<evidence type="ECO:0000313" key="8">
    <source>
        <dbReference type="EMBL" id="EGC28465.1"/>
    </source>
</evidence>
<keyword evidence="5" id="KW-0159">Chromosome partition</keyword>
<dbReference type="GeneID" id="10510888"/>
<evidence type="ECO:0000256" key="1">
    <source>
        <dbReference type="ARBA" id="ARBA00004123"/>
    </source>
</evidence>
<keyword evidence="3" id="KW-0132">Cell division</keyword>
<evidence type="ECO:0000256" key="2">
    <source>
        <dbReference type="ARBA" id="ARBA00008585"/>
    </source>
</evidence>
<dbReference type="RefSeq" id="XP_003295013.1">
    <property type="nucleotide sequence ID" value="XM_003294965.2"/>
</dbReference>
<keyword evidence="4" id="KW-0498">Mitosis</keyword>
<dbReference type="EMBL" id="GL871627">
    <property type="protein sequence ID" value="EGC28465.1"/>
    <property type="molecule type" value="Genomic_DNA"/>
</dbReference>
<dbReference type="PANTHER" id="PTHR21394">
    <property type="entry name" value="MAU2 CHROMATID COHESION FACTOR HOMOLOG"/>
    <property type="match status" value="1"/>
</dbReference>
<protein>
    <submittedName>
        <fullName evidence="8">Uncharacterized protein</fullName>
    </submittedName>
</protein>
<comment type="subcellular location">
    <subcellularLocation>
        <location evidence="1">Nucleus</location>
    </subcellularLocation>
</comment>